<sequence>MIVLVPSANSDAAISFSTLFFAPPTATSPDNRLPPVTTNRSLTPVSVNSGSGRVSFRKSPCLPKRSPAGRLVRFDPWQCT</sequence>
<keyword evidence="3" id="KW-1185">Reference proteome</keyword>
<reference evidence="2 3" key="1">
    <citation type="journal article" date="2019" name="Emerg. Microbes Infect.">
        <title>Comprehensive subspecies identification of 175 nontuberculous mycobacteria species based on 7547 genomic profiles.</title>
        <authorList>
            <person name="Matsumoto Y."/>
            <person name="Kinjo T."/>
            <person name="Motooka D."/>
            <person name="Nabeya D."/>
            <person name="Jung N."/>
            <person name="Uechi K."/>
            <person name="Horii T."/>
            <person name="Iida T."/>
            <person name="Fujita J."/>
            <person name="Nakamura S."/>
        </authorList>
    </citation>
    <scope>NUCLEOTIDE SEQUENCE [LARGE SCALE GENOMIC DNA]</scope>
    <source>
        <strain evidence="2 3">JCM 15658</strain>
    </source>
</reference>
<accession>A0AAD1IS12</accession>
<organism evidence="2 3">
    <name type="scientific">Mycolicibacterium monacense</name>
    <name type="common">Mycobacterium monacense</name>
    <dbReference type="NCBI Taxonomy" id="85693"/>
    <lineage>
        <taxon>Bacteria</taxon>
        <taxon>Bacillati</taxon>
        <taxon>Actinomycetota</taxon>
        <taxon>Actinomycetes</taxon>
        <taxon>Mycobacteriales</taxon>
        <taxon>Mycobacteriaceae</taxon>
        <taxon>Mycolicibacterium</taxon>
    </lineage>
</organism>
<gene>
    <name evidence="2" type="ORF">MMON_07490</name>
</gene>
<name>A0AAD1IS12_MYCMB</name>
<proteinExistence type="predicted"/>
<dbReference type="AlphaFoldDB" id="A0AAD1IS12"/>
<evidence type="ECO:0000256" key="1">
    <source>
        <dbReference type="SAM" id="MobiDB-lite"/>
    </source>
</evidence>
<feature type="region of interest" description="Disordered" evidence="1">
    <location>
        <begin position="27"/>
        <end position="51"/>
    </location>
</feature>
<dbReference type="Proteomes" id="UP000466039">
    <property type="component" value="Chromosome"/>
</dbReference>
<evidence type="ECO:0000313" key="2">
    <source>
        <dbReference type="EMBL" id="BBZ59448.1"/>
    </source>
</evidence>
<protein>
    <submittedName>
        <fullName evidence="2">Uncharacterized protein</fullName>
    </submittedName>
</protein>
<dbReference type="EMBL" id="AP022617">
    <property type="protein sequence ID" value="BBZ59448.1"/>
    <property type="molecule type" value="Genomic_DNA"/>
</dbReference>
<evidence type="ECO:0000313" key="3">
    <source>
        <dbReference type="Proteomes" id="UP000466039"/>
    </source>
</evidence>